<dbReference type="RefSeq" id="WP_159445872.1">
    <property type="nucleotide sequence ID" value="NZ_FUYA01000001.1"/>
</dbReference>
<dbReference type="STRING" id="1121442.SAMN02745702_00392"/>
<dbReference type="PANTHER" id="PTHR31005:SF8">
    <property type="entry name" value="DUF4139 DOMAIN-CONTAINING PROTEIN"/>
    <property type="match status" value="1"/>
</dbReference>
<dbReference type="AlphaFoldDB" id="A0A1T4VIG5"/>
<gene>
    <name evidence="4" type="ORF">SAMN02745702_00392</name>
</gene>
<feature type="domain" description="DUF4139" evidence="2">
    <location>
        <begin position="201"/>
        <end position="493"/>
    </location>
</feature>
<evidence type="ECO:0000313" key="5">
    <source>
        <dbReference type="Proteomes" id="UP000189733"/>
    </source>
</evidence>
<evidence type="ECO:0000259" key="3">
    <source>
        <dbReference type="Pfam" id="PF13600"/>
    </source>
</evidence>
<organism evidence="4 5">
    <name type="scientific">Desulfobaculum bizertense DSM 18034</name>
    <dbReference type="NCBI Taxonomy" id="1121442"/>
    <lineage>
        <taxon>Bacteria</taxon>
        <taxon>Pseudomonadati</taxon>
        <taxon>Thermodesulfobacteriota</taxon>
        <taxon>Desulfovibrionia</taxon>
        <taxon>Desulfovibrionales</taxon>
        <taxon>Desulfovibrionaceae</taxon>
        <taxon>Desulfobaculum</taxon>
    </lineage>
</organism>
<dbReference type="NCBIfam" id="TIGR02231">
    <property type="entry name" value="mucoidy inhibitor MuiA family protein"/>
    <property type="match status" value="1"/>
</dbReference>
<accession>A0A1T4VIG5</accession>
<dbReference type="PANTHER" id="PTHR31005">
    <property type="entry name" value="DUF4139 DOMAIN-CONTAINING PROTEIN"/>
    <property type="match status" value="1"/>
</dbReference>
<reference evidence="4 5" key="1">
    <citation type="submission" date="2017-02" db="EMBL/GenBank/DDBJ databases">
        <authorList>
            <person name="Peterson S.W."/>
        </authorList>
    </citation>
    <scope>NUCLEOTIDE SEQUENCE [LARGE SCALE GENOMIC DNA]</scope>
    <source>
        <strain evidence="4 5">DSM 18034</strain>
    </source>
</reference>
<feature type="domain" description="DUF4140" evidence="3">
    <location>
        <begin position="27"/>
        <end position="120"/>
    </location>
</feature>
<dbReference type="InterPro" id="IPR025554">
    <property type="entry name" value="DUF4140"/>
</dbReference>
<feature type="chain" id="PRO_5012549604" description="DUF4139 domain-containing protein" evidence="1">
    <location>
        <begin position="24"/>
        <end position="502"/>
    </location>
</feature>
<dbReference type="InterPro" id="IPR037291">
    <property type="entry name" value="DUF4139"/>
</dbReference>
<keyword evidence="5" id="KW-1185">Reference proteome</keyword>
<dbReference type="InterPro" id="IPR011935">
    <property type="entry name" value="CHP02231"/>
</dbReference>
<proteinExistence type="predicted"/>
<protein>
    <recommendedName>
        <fullName evidence="6">DUF4139 domain-containing protein</fullName>
    </recommendedName>
</protein>
<evidence type="ECO:0008006" key="6">
    <source>
        <dbReference type="Google" id="ProtNLM"/>
    </source>
</evidence>
<sequence length="502" mass="55744">MRKLHAFLCAFSVFLLFPVCSQAKQHITLFPDSAQIQEKKDISPSPHGRYILPLPAGIDQNSLHISLIKGNSQLKSLSFSTMPYGDSPAIKALRDKIAAVEQQISVLQNHQAGLHSTLLFWRNIGSNISTPEQAKTMAASVAKSVAATTKEISALAQEIRPLRDRLARLNRKLKALTGGIKELPVAVLALDKPGSKPISIEAQYRVTNCGWSSLYSINAHPEEQNLSFLWQAQIYQNSGLQWNDAELTLSTAQYTGAITPPPSRPWILGPRQKPMPRAKSAMENAAPVMFMAAPAADSVSIEQGELFDAISLGTVSLNSGQKKLLTVRKDNWDAKFDYLIRPQERQQAFLHARVDFKSPLKLPYGPARLLIDSSFVQQVQFGLSDKKTELFFGPAPQIRVDFALLDKKSGSSGVISKKSTARWQWKLTVENQGKKAASIRVEDALPQLRDSRISMDASLDGAKQKDNLAVWTFELDSEDSKDIEYGYTFEWPKDMEIHFGGR</sequence>
<keyword evidence="1" id="KW-0732">Signal</keyword>
<name>A0A1T4VIG5_9BACT</name>
<dbReference type="Pfam" id="PF13600">
    <property type="entry name" value="DUF4140"/>
    <property type="match status" value="1"/>
</dbReference>
<dbReference type="EMBL" id="FUYA01000001">
    <property type="protein sequence ID" value="SKA64732.1"/>
    <property type="molecule type" value="Genomic_DNA"/>
</dbReference>
<dbReference type="Proteomes" id="UP000189733">
    <property type="component" value="Unassembled WGS sequence"/>
</dbReference>
<evidence type="ECO:0000256" key="1">
    <source>
        <dbReference type="SAM" id="SignalP"/>
    </source>
</evidence>
<dbReference type="Pfam" id="PF13598">
    <property type="entry name" value="DUF4139"/>
    <property type="match status" value="1"/>
</dbReference>
<feature type="signal peptide" evidence="1">
    <location>
        <begin position="1"/>
        <end position="23"/>
    </location>
</feature>
<evidence type="ECO:0000313" key="4">
    <source>
        <dbReference type="EMBL" id="SKA64732.1"/>
    </source>
</evidence>
<evidence type="ECO:0000259" key="2">
    <source>
        <dbReference type="Pfam" id="PF13598"/>
    </source>
</evidence>
<dbReference type="OrthoDB" id="5449693at2"/>